<dbReference type="EMBL" id="BMYJ01000005">
    <property type="protein sequence ID" value="GHC56078.1"/>
    <property type="molecule type" value="Genomic_DNA"/>
</dbReference>
<dbReference type="Proteomes" id="UP000638981">
    <property type="component" value="Unassembled WGS sequence"/>
</dbReference>
<keyword evidence="7" id="KW-1185">Reference proteome</keyword>
<dbReference type="InterPro" id="IPR036390">
    <property type="entry name" value="WH_DNA-bd_sf"/>
</dbReference>
<reference evidence="6" key="2">
    <citation type="submission" date="2020-09" db="EMBL/GenBank/DDBJ databases">
        <authorList>
            <person name="Sun Q."/>
            <person name="Kim S."/>
        </authorList>
    </citation>
    <scope>NUCLEOTIDE SEQUENCE</scope>
    <source>
        <strain evidence="6">KCTC 23310</strain>
    </source>
</reference>
<dbReference type="InterPro" id="IPR000847">
    <property type="entry name" value="LysR_HTH_N"/>
</dbReference>
<dbReference type="GO" id="GO:0043565">
    <property type="term" value="F:sequence-specific DNA binding"/>
    <property type="evidence" value="ECO:0007669"/>
    <property type="project" value="TreeGrafter"/>
</dbReference>
<dbReference type="PANTHER" id="PTHR30537:SF5">
    <property type="entry name" value="HTH-TYPE TRANSCRIPTIONAL ACTIVATOR TTDR-RELATED"/>
    <property type="match status" value="1"/>
</dbReference>
<name>A0A918TQ81_9RHOB</name>
<dbReference type="PROSITE" id="PS50931">
    <property type="entry name" value="HTH_LYSR"/>
    <property type="match status" value="1"/>
</dbReference>
<dbReference type="SUPFAM" id="SSF46785">
    <property type="entry name" value="Winged helix' DNA-binding domain"/>
    <property type="match status" value="1"/>
</dbReference>
<gene>
    <name evidence="6" type="ORF">GCM10007315_19170</name>
</gene>
<comment type="caution">
    <text evidence="6">The sequence shown here is derived from an EMBL/GenBank/DDBJ whole genome shotgun (WGS) entry which is preliminary data.</text>
</comment>
<keyword evidence="3" id="KW-0238">DNA-binding</keyword>
<comment type="similarity">
    <text evidence="1">Belongs to the LysR transcriptional regulatory family.</text>
</comment>
<dbReference type="AlphaFoldDB" id="A0A918TQ81"/>
<sequence>MPSAPLNEIQVFVAVVEKASFVAGGRRLGLSRSAAGKAVARLEEHLGVRLLHRTTRAVSLTDEGRVFLDHAQGILSAVEQAEASVSRAKARPRGVLRLTLPDGLGRMLILPLVQRYLADWPEVQVEISLADRLADLVDEGFDLALRVGVTTADTGLVARVVTRLPVVLCAAPGYLAQRGIPETLTDLARHDGLIFSSRGQRQIWRFADGQKVALPSRLRMDSAEALRAAALADMGIAQLPKALIERDLARGDLVVLLPDATKAEVNLVALYPEKRLLEPRVRRFIDLLATQLP</sequence>
<dbReference type="GO" id="GO:0006351">
    <property type="term" value="P:DNA-templated transcription"/>
    <property type="evidence" value="ECO:0007669"/>
    <property type="project" value="TreeGrafter"/>
</dbReference>
<evidence type="ECO:0000256" key="1">
    <source>
        <dbReference type="ARBA" id="ARBA00009437"/>
    </source>
</evidence>
<evidence type="ECO:0000256" key="2">
    <source>
        <dbReference type="ARBA" id="ARBA00023015"/>
    </source>
</evidence>
<dbReference type="Pfam" id="PF00126">
    <property type="entry name" value="HTH_1"/>
    <property type="match status" value="1"/>
</dbReference>
<feature type="domain" description="HTH lysR-type" evidence="5">
    <location>
        <begin position="1"/>
        <end position="61"/>
    </location>
</feature>
<accession>A0A918TQ81</accession>
<dbReference type="GO" id="GO:0003700">
    <property type="term" value="F:DNA-binding transcription factor activity"/>
    <property type="evidence" value="ECO:0007669"/>
    <property type="project" value="InterPro"/>
</dbReference>
<dbReference type="Pfam" id="PF03466">
    <property type="entry name" value="LysR_substrate"/>
    <property type="match status" value="1"/>
</dbReference>
<dbReference type="RefSeq" id="WP_189411436.1">
    <property type="nucleotide sequence ID" value="NZ_BMYJ01000005.1"/>
</dbReference>
<evidence type="ECO:0000313" key="6">
    <source>
        <dbReference type="EMBL" id="GHC56078.1"/>
    </source>
</evidence>
<evidence type="ECO:0000259" key="5">
    <source>
        <dbReference type="PROSITE" id="PS50931"/>
    </source>
</evidence>
<dbReference type="Gene3D" id="3.40.190.290">
    <property type="match status" value="1"/>
</dbReference>
<dbReference type="Gene3D" id="1.10.10.10">
    <property type="entry name" value="Winged helix-like DNA-binding domain superfamily/Winged helix DNA-binding domain"/>
    <property type="match status" value="1"/>
</dbReference>
<proteinExistence type="inferred from homology"/>
<reference evidence="6" key="1">
    <citation type="journal article" date="2014" name="Int. J. Syst. Evol. Microbiol.">
        <title>Complete genome sequence of Corynebacterium casei LMG S-19264T (=DSM 44701T), isolated from a smear-ripened cheese.</title>
        <authorList>
            <consortium name="US DOE Joint Genome Institute (JGI-PGF)"/>
            <person name="Walter F."/>
            <person name="Albersmeier A."/>
            <person name="Kalinowski J."/>
            <person name="Ruckert C."/>
        </authorList>
    </citation>
    <scope>NUCLEOTIDE SEQUENCE</scope>
    <source>
        <strain evidence="6">KCTC 23310</strain>
    </source>
</reference>
<keyword evidence="4" id="KW-0804">Transcription</keyword>
<dbReference type="CDD" id="cd08422">
    <property type="entry name" value="PBP2_CrgA_like"/>
    <property type="match status" value="1"/>
</dbReference>
<dbReference type="InterPro" id="IPR058163">
    <property type="entry name" value="LysR-type_TF_proteobact-type"/>
</dbReference>
<evidence type="ECO:0000313" key="7">
    <source>
        <dbReference type="Proteomes" id="UP000638981"/>
    </source>
</evidence>
<dbReference type="PANTHER" id="PTHR30537">
    <property type="entry name" value="HTH-TYPE TRANSCRIPTIONAL REGULATOR"/>
    <property type="match status" value="1"/>
</dbReference>
<dbReference type="FunFam" id="1.10.10.10:FF:000001">
    <property type="entry name" value="LysR family transcriptional regulator"/>
    <property type="match status" value="1"/>
</dbReference>
<dbReference type="InterPro" id="IPR036388">
    <property type="entry name" value="WH-like_DNA-bd_sf"/>
</dbReference>
<dbReference type="SUPFAM" id="SSF53850">
    <property type="entry name" value="Periplasmic binding protein-like II"/>
    <property type="match status" value="1"/>
</dbReference>
<keyword evidence="2" id="KW-0805">Transcription regulation</keyword>
<evidence type="ECO:0000256" key="3">
    <source>
        <dbReference type="ARBA" id="ARBA00023125"/>
    </source>
</evidence>
<organism evidence="6 7">
    <name type="scientific">Neogemmobacter tilapiae</name>
    <dbReference type="NCBI Taxonomy" id="875041"/>
    <lineage>
        <taxon>Bacteria</taxon>
        <taxon>Pseudomonadati</taxon>
        <taxon>Pseudomonadota</taxon>
        <taxon>Alphaproteobacteria</taxon>
        <taxon>Rhodobacterales</taxon>
        <taxon>Paracoccaceae</taxon>
        <taxon>Neogemmobacter</taxon>
    </lineage>
</organism>
<protein>
    <submittedName>
        <fullName evidence="6">LysR family transcriptional regulator</fullName>
    </submittedName>
</protein>
<evidence type="ECO:0000256" key="4">
    <source>
        <dbReference type="ARBA" id="ARBA00023163"/>
    </source>
</evidence>
<dbReference type="InterPro" id="IPR005119">
    <property type="entry name" value="LysR_subst-bd"/>
</dbReference>